<dbReference type="Proteomes" id="UP001154240">
    <property type="component" value="Unassembled WGS sequence"/>
</dbReference>
<sequence>MTSLIRWLHLSDFHVGKDDYAGRKMFDYIIEHVRQRKDEGFVPDFIFFTGDLTDKGKACDYETFWLEFVSSLQEVISGDISSRTFAVPGNHDADRDYHQAFSREEMSAPKSRYFDPNQEGNKLREILFPRFNAFVENDFSPTKGDLLKEQGAFAHQLDIRGNRIGIVGLNTAWLSKDNHDERKLTPGKALLEGVLDEISEAKVRIVLGHHPIDWFIPAEQKPLKSLLGKSHVLYLHGHLHDAWAEPTYGGGHQFLAIQSGAAFRAREGEMWRNGLVWAELDLDAQELRLQPRKWEPNQQAWIPATDAFHENHRKGDWWIYPLPDTSRALDIVKSAAQPNVQPPQGWGVFDPKVLSQYFKPLEEERAIRFFNGAVPSWPMALSTSVPRRKIVGALAAHLQEAEGSARPIVTLLLAAGCEGKTTALLQAAWEMTKEKPGWRILQRTDDAAPMEWNALVPLLAAEYRWLVLLDEADRIAKDLFVILQKIPAELQGRVHFLLASRDTDWLASRANLENWTSVCTFQQERLAGLDGEDAEAIVKAWNVFGARGLGDLAKIPEEQRVDILERQAREEARSNQGAFFGALLAVRHGSDLHNHARLMLERLGQRKIPSGGTLRNALAFIAAMHSEGLEFLSRPVLSQALSCPLEKLHRHVLAPLGQEAAATGTSLFIFTRHKRIATALVSVLENDFSTDIGALFKTLAMSAINSFKEGIRVPQLGDWRYSLPQHFFNKERIELAVEIARDVLSCEPENRMTLTSLANFYRKAGDPESAVKLFRESQGKLEKKDRTFFCEWATAEGAKDNQVEGALLAAYAISDNVPNQSRVNNDDAKMNLAGLGVSFGELFVNYHETAFRDAQIAVAVLGQQLHLDSETSGYFQNHIKEALADGAIEPDVDNAFNLFRQGVIAAEAIGVDAEVASTLPSTTTLTYDGLRKLVFATMSASG</sequence>
<evidence type="ECO:0000256" key="2">
    <source>
        <dbReference type="ARBA" id="ARBA00022801"/>
    </source>
</evidence>
<dbReference type="InterPro" id="IPR011990">
    <property type="entry name" value="TPR-like_helical_dom_sf"/>
</dbReference>
<accession>A0A9X4MIJ7</accession>
<dbReference type="PANTHER" id="PTHR42988">
    <property type="entry name" value="PHOSPHOHYDROLASE"/>
    <property type="match status" value="1"/>
</dbReference>
<evidence type="ECO:0000259" key="5">
    <source>
        <dbReference type="Pfam" id="PF00149"/>
    </source>
</evidence>
<dbReference type="InterPro" id="IPR057574">
    <property type="entry name" value="nSTAND_NTPase5_dom"/>
</dbReference>
<feature type="domain" description="Novel STAND NTPase 5" evidence="6">
    <location>
        <begin position="368"/>
        <end position="512"/>
    </location>
</feature>
<reference evidence="7" key="1">
    <citation type="journal article" date="2022" name="bioRxiv">
        <title>Thiovibrio frasassiensisgen. nov., sp. nov., an autotrophic, elemental sulfur disproportionating bacterium isolated from sulfidic karst sediment, and proposal of Thiovibrionaceae fam. nov.</title>
        <authorList>
            <person name="Aronson H."/>
            <person name="Thomas C."/>
            <person name="Bhattacharyya M."/>
            <person name="Eckstein S."/>
            <person name="Jensen S."/>
            <person name="Barco R."/>
            <person name="Macalady J."/>
            <person name="Amend J."/>
        </authorList>
    </citation>
    <scope>NUCLEOTIDE SEQUENCE</scope>
    <source>
        <strain evidence="7">RS19-109</strain>
    </source>
</reference>
<comment type="similarity">
    <text evidence="4">Belongs to the cyclic nucleotide phosphodiesterase class-III family.</text>
</comment>
<dbReference type="InterPro" id="IPR029052">
    <property type="entry name" value="Metallo-depent_PP-like"/>
</dbReference>
<gene>
    <name evidence="7" type="ORF">OLX77_12695</name>
</gene>
<dbReference type="RefSeq" id="WP_307633976.1">
    <property type="nucleotide sequence ID" value="NZ_JAPHEH010000001.1"/>
</dbReference>
<name>A0A9X4MIJ7_9BACT</name>
<dbReference type="SUPFAM" id="SSF56300">
    <property type="entry name" value="Metallo-dependent phosphatases"/>
    <property type="match status" value="1"/>
</dbReference>
<dbReference type="EMBL" id="JAPHEH010000001">
    <property type="protein sequence ID" value="MDG4477011.1"/>
    <property type="molecule type" value="Genomic_DNA"/>
</dbReference>
<keyword evidence="2" id="KW-0378">Hydrolase</keyword>
<keyword evidence="8" id="KW-1185">Reference proteome</keyword>
<reference evidence="7" key="2">
    <citation type="submission" date="2022-10" db="EMBL/GenBank/DDBJ databases">
        <authorList>
            <person name="Aronson H.S."/>
        </authorList>
    </citation>
    <scope>NUCLEOTIDE SEQUENCE</scope>
    <source>
        <strain evidence="7">RS19-109</strain>
    </source>
</reference>
<evidence type="ECO:0000256" key="3">
    <source>
        <dbReference type="ARBA" id="ARBA00023004"/>
    </source>
</evidence>
<keyword evidence="1" id="KW-0479">Metal-binding</keyword>
<dbReference type="AlphaFoldDB" id="A0A9X4MIJ7"/>
<evidence type="ECO:0000256" key="1">
    <source>
        <dbReference type="ARBA" id="ARBA00022723"/>
    </source>
</evidence>
<dbReference type="GO" id="GO:0016787">
    <property type="term" value="F:hydrolase activity"/>
    <property type="evidence" value="ECO:0007669"/>
    <property type="project" value="UniProtKB-KW"/>
</dbReference>
<evidence type="ECO:0000313" key="8">
    <source>
        <dbReference type="Proteomes" id="UP001154240"/>
    </source>
</evidence>
<dbReference type="Gene3D" id="1.25.40.10">
    <property type="entry name" value="Tetratricopeptide repeat domain"/>
    <property type="match status" value="1"/>
</dbReference>
<evidence type="ECO:0000259" key="6">
    <source>
        <dbReference type="Pfam" id="PF25199"/>
    </source>
</evidence>
<evidence type="ECO:0000313" key="7">
    <source>
        <dbReference type="EMBL" id="MDG4477011.1"/>
    </source>
</evidence>
<protein>
    <submittedName>
        <fullName evidence="7">Metallophosphoesterase</fullName>
    </submittedName>
</protein>
<proteinExistence type="inferred from homology"/>
<evidence type="ECO:0000256" key="4">
    <source>
        <dbReference type="ARBA" id="ARBA00025742"/>
    </source>
</evidence>
<organism evidence="7 8">
    <name type="scientific">Thiovibrio frasassiensis</name>
    <dbReference type="NCBI Taxonomy" id="2984131"/>
    <lineage>
        <taxon>Bacteria</taxon>
        <taxon>Pseudomonadati</taxon>
        <taxon>Thermodesulfobacteriota</taxon>
        <taxon>Desulfobulbia</taxon>
        <taxon>Desulfobulbales</taxon>
        <taxon>Thiovibrionaceae</taxon>
        <taxon>Thiovibrio</taxon>
    </lineage>
</organism>
<dbReference type="GO" id="GO:0046872">
    <property type="term" value="F:metal ion binding"/>
    <property type="evidence" value="ECO:0007669"/>
    <property type="project" value="UniProtKB-KW"/>
</dbReference>
<dbReference type="SUPFAM" id="SSF48452">
    <property type="entry name" value="TPR-like"/>
    <property type="match status" value="1"/>
</dbReference>
<dbReference type="PANTHER" id="PTHR42988:SF2">
    <property type="entry name" value="CYCLIC NUCLEOTIDE PHOSPHODIESTERASE CBUA0032-RELATED"/>
    <property type="match status" value="1"/>
</dbReference>
<dbReference type="Gene3D" id="3.60.21.10">
    <property type="match status" value="1"/>
</dbReference>
<dbReference type="InterPro" id="IPR050884">
    <property type="entry name" value="CNP_phosphodiesterase-III"/>
</dbReference>
<dbReference type="Pfam" id="PF25199">
    <property type="entry name" value="nSTAND_NTPase5"/>
    <property type="match status" value="1"/>
</dbReference>
<dbReference type="SUPFAM" id="SSF52540">
    <property type="entry name" value="P-loop containing nucleoside triphosphate hydrolases"/>
    <property type="match status" value="1"/>
</dbReference>
<feature type="domain" description="Calcineurin-like phosphoesterase" evidence="5">
    <location>
        <begin position="6"/>
        <end position="241"/>
    </location>
</feature>
<keyword evidence="3" id="KW-0408">Iron</keyword>
<dbReference type="Pfam" id="PF00149">
    <property type="entry name" value="Metallophos"/>
    <property type="match status" value="1"/>
</dbReference>
<dbReference type="InterPro" id="IPR004843">
    <property type="entry name" value="Calcineurin-like_PHP"/>
</dbReference>
<dbReference type="InterPro" id="IPR027417">
    <property type="entry name" value="P-loop_NTPase"/>
</dbReference>
<comment type="caution">
    <text evidence="7">The sequence shown here is derived from an EMBL/GenBank/DDBJ whole genome shotgun (WGS) entry which is preliminary data.</text>
</comment>